<protein>
    <submittedName>
        <fullName evidence="1">Uncharacterized protein</fullName>
    </submittedName>
</protein>
<dbReference type="EMBL" id="LJQU01000413">
    <property type="protein sequence ID" value="KPX90027.1"/>
    <property type="molecule type" value="Genomic_DNA"/>
</dbReference>
<comment type="caution">
    <text evidence="1">The sequence shown here is derived from an EMBL/GenBank/DDBJ whole genome shotgun (WGS) entry which is preliminary data.</text>
</comment>
<reference evidence="1 2" key="1">
    <citation type="submission" date="2015-09" db="EMBL/GenBank/DDBJ databases">
        <title>Genome announcement of multiple Pseudomonas syringae strains.</title>
        <authorList>
            <person name="Thakur S."/>
            <person name="Wang P.W."/>
            <person name="Gong Y."/>
            <person name="Weir B.S."/>
            <person name="Guttman D.S."/>
        </authorList>
    </citation>
    <scope>NUCLEOTIDE SEQUENCE [LARGE SCALE GENOMIC DNA]</scope>
    <source>
        <strain evidence="1 2">ICMP4331</strain>
    </source>
</reference>
<evidence type="ECO:0000313" key="2">
    <source>
        <dbReference type="Proteomes" id="UP000050420"/>
    </source>
</evidence>
<organism evidence="1 2">
    <name type="scientific">Pseudomonas amygdali pv. mori</name>
    <dbReference type="NCBI Taxonomy" id="34065"/>
    <lineage>
        <taxon>Bacteria</taxon>
        <taxon>Pseudomonadati</taxon>
        <taxon>Pseudomonadota</taxon>
        <taxon>Gammaproteobacteria</taxon>
        <taxon>Pseudomonadales</taxon>
        <taxon>Pseudomonadaceae</taxon>
        <taxon>Pseudomonas</taxon>
        <taxon>Pseudomonas amygdali</taxon>
    </lineage>
</organism>
<name>A0A0P9VUK0_PSEA0</name>
<dbReference type="Proteomes" id="UP000050420">
    <property type="component" value="Unassembled WGS sequence"/>
</dbReference>
<evidence type="ECO:0000313" key="1">
    <source>
        <dbReference type="EMBL" id="KPX90027.1"/>
    </source>
</evidence>
<accession>A0A0P9VUK0</accession>
<dbReference type="AlphaFoldDB" id="A0A0P9VUK0"/>
<proteinExistence type="predicted"/>
<gene>
    <name evidence="1" type="ORF">ALO63_101278</name>
</gene>
<sequence length="50" mass="5547">MEEPGTALQAASRTINRVARTAKYLGDEFIGISPQADRRERISIDVSSRL</sequence>